<dbReference type="EMBL" id="JAUTDP010000003">
    <property type="protein sequence ID" value="KAK3400923.1"/>
    <property type="molecule type" value="Genomic_DNA"/>
</dbReference>
<dbReference type="CDD" id="cd01736">
    <property type="entry name" value="LSm14_N"/>
    <property type="match status" value="1"/>
</dbReference>
<dbReference type="GO" id="GO:0034063">
    <property type="term" value="P:stress granule assembly"/>
    <property type="evidence" value="ECO:0007669"/>
    <property type="project" value="TreeGrafter"/>
</dbReference>
<dbReference type="Gene3D" id="2.30.30.100">
    <property type="match status" value="1"/>
</dbReference>
<dbReference type="InterPro" id="IPR025609">
    <property type="entry name" value="Lsm14-like_N"/>
</dbReference>
<dbReference type="PANTHER" id="PTHR13586">
    <property type="entry name" value="SCD6 PROTEIN-RELATED"/>
    <property type="match status" value="1"/>
</dbReference>
<dbReference type="GO" id="GO:0003729">
    <property type="term" value="F:mRNA binding"/>
    <property type="evidence" value="ECO:0007669"/>
    <property type="project" value="TreeGrafter"/>
</dbReference>
<evidence type="ECO:0000313" key="2">
    <source>
        <dbReference type="EMBL" id="KAK3400923.1"/>
    </source>
</evidence>
<evidence type="ECO:0000313" key="3">
    <source>
        <dbReference type="Proteomes" id="UP001281003"/>
    </source>
</evidence>
<accession>A0AAE0PJ89</accession>
<comment type="caution">
    <text evidence="2">The sequence shown here is derived from an EMBL/GenBank/DDBJ whole genome shotgun (WGS) entry which is preliminary data.</text>
</comment>
<dbReference type="Proteomes" id="UP001281003">
    <property type="component" value="Unassembled WGS sequence"/>
</dbReference>
<dbReference type="InterPro" id="IPR010920">
    <property type="entry name" value="LSM_dom_sf"/>
</dbReference>
<keyword evidence="3" id="KW-1185">Reference proteome</keyword>
<feature type="domain" description="Sm" evidence="1">
    <location>
        <begin position="1"/>
        <end position="83"/>
    </location>
</feature>
<sequence>MSAPLPELGSRISVITYKNVRYEGRLFTIDPNECIIALAQVRCFGTEDRNDGDHEISAPSPEVHDHILFRGADIKDIRVIAAASSFDDSNPALAPVDNGGWIME</sequence>
<proteinExistence type="predicted"/>
<dbReference type="PROSITE" id="PS52002">
    <property type="entry name" value="SM"/>
    <property type="match status" value="1"/>
</dbReference>
<protein>
    <submittedName>
        <fullName evidence="2">Lsm14 N-terminal</fullName>
    </submittedName>
</protein>
<dbReference type="SMART" id="SM01271">
    <property type="entry name" value="LSM14"/>
    <property type="match status" value="1"/>
</dbReference>
<dbReference type="SUPFAM" id="SSF50182">
    <property type="entry name" value="Sm-like ribonucleoproteins"/>
    <property type="match status" value="1"/>
</dbReference>
<gene>
    <name evidence="2" type="ORF">B0T20DRAFT_155642</name>
</gene>
<dbReference type="InterPro" id="IPR047575">
    <property type="entry name" value="Sm"/>
</dbReference>
<dbReference type="Pfam" id="PF12701">
    <property type="entry name" value="LSM14"/>
    <property type="match status" value="1"/>
</dbReference>
<dbReference type="PANTHER" id="PTHR13586:SF0">
    <property type="entry name" value="TRAILER HITCH, ISOFORM H"/>
    <property type="match status" value="1"/>
</dbReference>
<reference evidence="2" key="2">
    <citation type="submission" date="2023-07" db="EMBL/GenBank/DDBJ databases">
        <authorList>
            <consortium name="Lawrence Berkeley National Laboratory"/>
            <person name="Haridas S."/>
            <person name="Hensen N."/>
            <person name="Bonometti L."/>
            <person name="Westerberg I."/>
            <person name="Brannstrom I.O."/>
            <person name="Guillou S."/>
            <person name="Cros-Aarteil S."/>
            <person name="Calhoun S."/>
            <person name="Kuo A."/>
            <person name="Mondo S."/>
            <person name="Pangilinan J."/>
            <person name="Riley R."/>
            <person name="LaButti K."/>
            <person name="Andreopoulos B."/>
            <person name="Lipzen A."/>
            <person name="Chen C."/>
            <person name="Yanf M."/>
            <person name="Daum C."/>
            <person name="Ng V."/>
            <person name="Clum A."/>
            <person name="Steindorff A."/>
            <person name="Ohm R."/>
            <person name="Martin F."/>
            <person name="Silar P."/>
            <person name="Natvig D."/>
            <person name="Lalanne C."/>
            <person name="Gautier V."/>
            <person name="Ament-velasquez S.L."/>
            <person name="Kruys A."/>
            <person name="Hutchinson M.I."/>
            <person name="Powell A.J."/>
            <person name="Barry K."/>
            <person name="Miller A.N."/>
            <person name="Grigoriev I.V."/>
            <person name="Debuchy R."/>
            <person name="Gladieux P."/>
            <person name="Thoren M.H."/>
            <person name="Johannesson H."/>
        </authorList>
    </citation>
    <scope>NUCLEOTIDE SEQUENCE</scope>
    <source>
        <strain evidence="2">FGSC 1904</strain>
    </source>
</reference>
<dbReference type="GO" id="GO:0033962">
    <property type="term" value="P:P-body assembly"/>
    <property type="evidence" value="ECO:0007669"/>
    <property type="project" value="TreeGrafter"/>
</dbReference>
<dbReference type="GO" id="GO:0000932">
    <property type="term" value="C:P-body"/>
    <property type="evidence" value="ECO:0007669"/>
    <property type="project" value="TreeGrafter"/>
</dbReference>
<dbReference type="AlphaFoldDB" id="A0AAE0PJ89"/>
<name>A0AAE0PJ89_SORBR</name>
<evidence type="ECO:0000259" key="1">
    <source>
        <dbReference type="PROSITE" id="PS52002"/>
    </source>
</evidence>
<reference evidence="2" key="1">
    <citation type="journal article" date="2023" name="Mol. Phylogenet. Evol.">
        <title>Genome-scale phylogeny and comparative genomics of the fungal order Sordariales.</title>
        <authorList>
            <person name="Hensen N."/>
            <person name="Bonometti L."/>
            <person name="Westerberg I."/>
            <person name="Brannstrom I.O."/>
            <person name="Guillou S."/>
            <person name="Cros-Aarteil S."/>
            <person name="Calhoun S."/>
            <person name="Haridas S."/>
            <person name="Kuo A."/>
            <person name="Mondo S."/>
            <person name="Pangilinan J."/>
            <person name="Riley R."/>
            <person name="LaButti K."/>
            <person name="Andreopoulos B."/>
            <person name="Lipzen A."/>
            <person name="Chen C."/>
            <person name="Yan M."/>
            <person name="Daum C."/>
            <person name="Ng V."/>
            <person name="Clum A."/>
            <person name="Steindorff A."/>
            <person name="Ohm R.A."/>
            <person name="Martin F."/>
            <person name="Silar P."/>
            <person name="Natvig D.O."/>
            <person name="Lalanne C."/>
            <person name="Gautier V."/>
            <person name="Ament-Velasquez S.L."/>
            <person name="Kruys A."/>
            <person name="Hutchinson M.I."/>
            <person name="Powell A.J."/>
            <person name="Barry K."/>
            <person name="Miller A.N."/>
            <person name="Grigoriev I.V."/>
            <person name="Debuchy R."/>
            <person name="Gladieux P."/>
            <person name="Hiltunen Thoren M."/>
            <person name="Johannesson H."/>
        </authorList>
    </citation>
    <scope>NUCLEOTIDE SEQUENCE</scope>
    <source>
        <strain evidence="2">FGSC 1904</strain>
    </source>
</reference>
<organism evidence="2 3">
    <name type="scientific">Sordaria brevicollis</name>
    <dbReference type="NCBI Taxonomy" id="83679"/>
    <lineage>
        <taxon>Eukaryota</taxon>
        <taxon>Fungi</taxon>
        <taxon>Dikarya</taxon>
        <taxon>Ascomycota</taxon>
        <taxon>Pezizomycotina</taxon>
        <taxon>Sordariomycetes</taxon>
        <taxon>Sordariomycetidae</taxon>
        <taxon>Sordariales</taxon>
        <taxon>Sordariaceae</taxon>
        <taxon>Sordaria</taxon>
    </lineage>
</organism>